<feature type="region of interest" description="Disordered" evidence="1">
    <location>
        <begin position="125"/>
        <end position="158"/>
    </location>
</feature>
<name>A0A813LP36_POLGL</name>
<evidence type="ECO:0000256" key="1">
    <source>
        <dbReference type="SAM" id="MobiDB-lite"/>
    </source>
</evidence>
<proteinExistence type="predicted"/>
<comment type="caution">
    <text evidence="2">The sequence shown here is derived from an EMBL/GenBank/DDBJ whole genome shotgun (WGS) entry which is preliminary data.</text>
</comment>
<feature type="compositionally biased region" description="Pro residues" evidence="1">
    <location>
        <begin position="89"/>
        <end position="99"/>
    </location>
</feature>
<evidence type="ECO:0000313" key="3">
    <source>
        <dbReference type="Proteomes" id="UP000626109"/>
    </source>
</evidence>
<feature type="region of interest" description="Disordered" evidence="1">
    <location>
        <begin position="27"/>
        <end position="108"/>
    </location>
</feature>
<organism evidence="2 3">
    <name type="scientific">Polarella glacialis</name>
    <name type="common">Dinoflagellate</name>
    <dbReference type="NCBI Taxonomy" id="89957"/>
    <lineage>
        <taxon>Eukaryota</taxon>
        <taxon>Sar</taxon>
        <taxon>Alveolata</taxon>
        <taxon>Dinophyceae</taxon>
        <taxon>Suessiales</taxon>
        <taxon>Suessiaceae</taxon>
        <taxon>Polarella</taxon>
    </lineage>
</organism>
<feature type="compositionally biased region" description="Pro residues" evidence="1">
    <location>
        <begin position="48"/>
        <end position="62"/>
    </location>
</feature>
<reference evidence="2" key="1">
    <citation type="submission" date="2021-02" db="EMBL/GenBank/DDBJ databases">
        <authorList>
            <person name="Dougan E. K."/>
            <person name="Rhodes N."/>
            <person name="Thang M."/>
            <person name="Chan C."/>
        </authorList>
    </citation>
    <scope>NUCLEOTIDE SEQUENCE</scope>
</reference>
<feature type="region of interest" description="Disordered" evidence="1">
    <location>
        <begin position="1"/>
        <end position="20"/>
    </location>
</feature>
<dbReference type="AlphaFoldDB" id="A0A813LP36"/>
<sequence>GPAAVLGASDVPGKASAPGSLAKSIGYAKAMVGSPPSQQQQQQQQHPGPGPPPPPRFPPPGTSPAFHKAEPTTAKAKVPGPGLLRGTIGPPPTSEPPSPAAAGTTQPPAMLGLAAGVAVAAAGTAQPPAVPKPMPTIDAQQPAALPKPMPVFAQEPPS</sequence>
<feature type="non-terminal residue" evidence="2">
    <location>
        <position position="1"/>
    </location>
</feature>
<protein>
    <submittedName>
        <fullName evidence="2">Uncharacterized protein</fullName>
    </submittedName>
</protein>
<dbReference type="EMBL" id="CAJNNW010035896">
    <property type="protein sequence ID" value="CAE8730759.1"/>
    <property type="molecule type" value="Genomic_DNA"/>
</dbReference>
<dbReference type="Proteomes" id="UP000626109">
    <property type="component" value="Unassembled WGS sequence"/>
</dbReference>
<gene>
    <name evidence="2" type="ORF">PGLA2088_LOCUS45829</name>
</gene>
<feature type="non-terminal residue" evidence="2">
    <location>
        <position position="158"/>
    </location>
</feature>
<feature type="compositionally biased region" description="Low complexity" evidence="1">
    <location>
        <begin position="33"/>
        <end position="47"/>
    </location>
</feature>
<evidence type="ECO:0000313" key="2">
    <source>
        <dbReference type="EMBL" id="CAE8730759.1"/>
    </source>
</evidence>
<accession>A0A813LP36</accession>